<comment type="subcellular location">
    <subcellularLocation>
        <location evidence="1">Membrane</location>
        <topology evidence="1">Multi-pass membrane protein</topology>
    </subcellularLocation>
</comment>
<dbReference type="Proteomes" id="UP001201812">
    <property type="component" value="Unassembled WGS sequence"/>
</dbReference>
<accession>A0AAD4MZV1</accession>
<organism evidence="8 9">
    <name type="scientific">Ditylenchus destructor</name>
    <dbReference type="NCBI Taxonomy" id="166010"/>
    <lineage>
        <taxon>Eukaryota</taxon>
        <taxon>Metazoa</taxon>
        <taxon>Ecdysozoa</taxon>
        <taxon>Nematoda</taxon>
        <taxon>Chromadorea</taxon>
        <taxon>Rhabditida</taxon>
        <taxon>Tylenchina</taxon>
        <taxon>Tylenchomorpha</taxon>
        <taxon>Sphaerularioidea</taxon>
        <taxon>Anguinidae</taxon>
        <taxon>Anguininae</taxon>
        <taxon>Ditylenchus</taxon>
    </lineage>
</organism>
<dbReference type="Gene3D" id="1.20.1740.10">
    <property type="entry name" value="Amino acid/polyamine transporter I"/>
    <property type="match status" value="1"/>
</dbReference>
<keyword evidence="4 5" id="KW-0472">Membrane</keyword>
<feature type="transmembrane region" description="Helical" evidence="5">
    <location>
        <begin position="195"/>
        <end position="217"/>
    </location>
</feature>
<dbReference type="InterPro" id="IPR004841">
    <property type="entry name" value="AA-permease/SLC12A_dom"/>
</dbReference>
<dbReference type="GO" id="GO:0006884">
    <property type="term" value="P:cell volume homeostasis"/>
    <property type="evidence" value="ECO:0007669"/>
    <property type="project" value="TreeGrafter"/>
</dbReference>
<comment type="caution">
    <text evidence="8">The sequence shown here is derived from an EMBL/GenBank/DDBJ whole genome shotgun (WGS) entry which is preliminary data.</text>
</comment>
<evidence type="ECO:0000259" key="7">
    <source>
        <dbReference type="Pfam" id="PF03522"/>
    </source>
</evidence>
<dbReference type="Pfam" id="PF00324">
    <property type="entry name" value="AA_permease"/>
    <property type="match status" value="1"/>
</dbReference>
<proteinExistence type="predicted"/>
<dbReference type="InterPro" id="IPR018491">
    <property type="entry name" value="SLC12_C"/>
</dbReference>
<keyword evidence="9" id="KW-1185">Reference proteome</keyword>
<evidence type="ECO:0000259" key="6">
    <source>
        <dbReference type="Pfam" id="PF00324"/>
    </source>
</evidence>
<dbReference type="GO" id="GO:0055075">
    <property type="term" value="P:potassium ion homeostasis"/>
    <property type="evidence" value="ECO:0007669"/>
    <property type="project" value="TreeGrafter"/>
</dbReference>
<dbReference type="GO" id="GO:0016020">
    <property type="term" value="C:membrane"/>
    <property type="evidence" value="ECO:0007669"/>
    <property type="project" value="UniProtKB-SubCell"/>
</dbReference>
<feature type="transmembrane region" description="Helical" evidence="5">
    <location>
        <begin position="229"/>
        <end position="262"/>
    </location>
</feature>
<evidence type="ECO:0000256" key="3">
    <source>
        <dbReference type="ARBA" id="ARBA00022989"/>
    </source>
</evidence>
<sequence>MNLLPNFRDGESFISVFAVFFPGFTGMLAGTMYIDQLRNPATDVAMGLFTSIATTSGMYLVAVVACGATMLRDASGIEEPFINNVTGLWNTPECASTESCRYGLMNYYQVAEITSAWRPLIIIGMFGMTISSTMTNLDQGPQNFQAACKDAIFPYMKYFGKEYGKNNFPRRAYILLAFFTIALSLIGDLNALNEIVTNMFMATYALVNYACFDASFVRSPGWRPHFEYYNMWVSLFGATICVIIMFVVSVGSSIVISLIFAACLAYFHYSHPDVNWGDTHQAHVYRSALGNLMKLTSSEEHVKNFRPQILLLSGNPASRVPLLDFAHSITKGDSLLVCGHVVQYPPSSRLFTVMNRLQNEMERWLRKNKIKAFYQNLANEKLRYGTMNMFELSGLGKLRPNVVLLGFKTNWIRGGVENIQEIEDYVGILRDAFENNYGVAIMRDNGRGFDLSEEFLNLGIKDIDALKKSFASVPMELDELDKGANAFERVNSQLKENFGINVRTMNIISKINPQATIQGSDNKRSKFFSDRHLFEVFGDEEEEDAEDFEGEYDTIIGQNTLTNAGTIQSRTVQSHQRSTERELRRSRSENFGMSKQIQMKLEKEFAATEALAKHMNAFHKKRKGGKVRIDVWWLYDDGGLTLLIPHLLRLPKSYLEGAELRVLTLTGSEDEVNEESMIALLGKFRIEFSSVKVIEINKQKLHPDIMLKFNKISKQWKTADENQHEALITDEELQIHKKRTYRQLLTRQLLIQHSHDASLVVVTLPVPREGISSCLYMTWLELITSNLPPCLLVRGNQTSVLTFYS</sequence>
<keyword evidence="3 5" id="KW-1133">Transmembrane helix</keyword>
<gene>
    <name evidence="8" type="ORF">DdX_09465</name>
</gene>
<dbReference type="EMBL" id="JAKKPZ010000017">
    <property type="protein sequence ID" value="KAI1712835.1"/>
    <property type="molecule type" value="Genomic_DNA"/>
</dbReference>
<dbReference type="Pfam" id="PF03522">
    <property type="entry name" value="SLC12"/>
    <property type="match status" value="1"/>
</dbReference>
<feature type="transmembrane region" description="Helical" evidence="5">
    <location>
        <begin position="46"/>
        <end position="71"/>
    </location>
</feature>
<dbReference type="AlphaFoldDB" id="A0AAD4MZV1"/>
<keyword evidence="2 5" id="KW-0812">Transmembrane</keyword>
<feature type="domain" description="SLC12A transporter C-terminal" evidence="7">
    <location>
        <begin position="319"/>
        <end position="805"/>
    </location>
</feature>
<evidence type="ECO:0000256" key="1">
    <source>
        <dbReference type="ARBA" id="ARBA00004141"/>
    </source>
</evidence>
<evidence type="ECO:0000256" key="4">
    <source>
        <dbReference type="ARBA" id="ARBA00023136"/>
    </source>
</evidence>
<dbReference type="GO" id="GO:1990573">
    <property type="term" value="P:potassium ion import across plasma membrane"/>
    <property type="evidence" value="ECO:0007669"/>
    <property type="project" value="TreeGrafter"/>
</dbReference>
<dbReference type="PANTHER" id="PTHR11827:SF103">
    <property type="entry name" value="SODIUM CHLORIDE COTRANSPORTER 69, ISOFORM E"/>
    <property type="match status" value="1"/>
</dbReference>
<dbReference type="GO" id="GO:0055064">
    <property type="term" value="P:chloride ion homeostasis"/>
    <property type="evidence" value="ECO:0007669"/>
    <property type="project" value="TreeGrafter"/>
</dbReference>
<feature type="transmembrane region" description="Helical" evidence="5">
    <location>
        <begin position="12"/>
        <end position="34"/>
    </location>
</feature>
<dbReference type="PANTHER" id="PTHR11827">
    <property type="entry name" value="SOLUTE CARRIER FAMILY 12, CATION COTRANSPORTERS"/>
    <property type="match status" value="1"/>
</dbReference>
<name>A0AAD4MZV1_9BILA</name>
<evidence type="ECO:0000313" key="9">
    <source>
        <dbReference type="Proteomes" id="UP001201812"/>
    </source>
</evidence>
<reference evidence="8" key="1">
    <citation type="submission" date="2022-01" db="EMBL/GenBank/DDBJ databases">
        <title>Genome Sequence Resource for Two Populations of Ditylenchus destructor, the Migratory Endoparasitic Phytonematode.</title>
        <authorList>
            <person name="Zhang H."/>
            <person name="Lin R."/>
            <person name="Xie B."/>
        </authorList>
    </citation>
    <scope>NUCLEOTIDE SEQUENCE</scope>
    <source>
        <strain evidence="8">BazhouSP</strain>
    </source>
</reference>
<evidence type="ECO:0000313" key="8">
    <source>
        <dbReference type="EMBL" id="KAI1712835.1"/>
    </source>
</evidence>
<feature type="transmembrane region" description="Helical" evidence="5">
    <location>
        <begin position="172"/>
        <end position="189"/>
    </location>
</feature>
<dbReference type="GO" id="GO:0008511">
    <property type="term" value="F:sodium:potassium:chloride symporter activity"/>
    <property type="evidence" value="ECO:0007669"/>
    <property type="project" value="TreeGrafter"/>
</dbReference>
<dbReference type="InterPro" id="IPR004842">
    <property type="entry name" value="SLC12A_fam"/>
</dbReference>
<feature type="domain" description="Amino acid permease/ SLC12A" evidence="6">
    <location>
        <begin position="6"/>
        <end position="310"/>
    </location>
</feature>
<protein>
    <submittedName>
        <fullName evidence="8">Solute carrier family 12 domain-containing protein</fullName>
    </submittedName>
</protein>
<evidence type="ECO:0000256" key="2">
    <source>
        <dbReference type="ARBA" id="ARBA00022692"/>
    </source>
</evidence>
<evidence type="ECO:0000256" key="5">
    <source>
        <dbReference type="SAM" id="Phobius"/>
    </source>
</evidence>
<dbReference type="GO" id="GO:0055078">
    <property type="term" value="P:sodium ion homeostasis"/>
    <property type="evidence" value="ECO:0007669"/>
    <property type="project" value="TreeGrafter"/>
</dbReference>